<proteinExistence type="predicted"/>
<keyword evidence="2" id="KW-0472">Membrane</keyword>
<protein>
    <recommendedName>
        <fullName evidence="5">DUF2339 domain-containing protein</fullName>
    </recommendedName>
</protein>
<evidence type="ECO:0000313" key="3">
    <source>
        <dbReference type="EMBL" id="BBY77484.1"/>
    </source>
</evidence>
<feature type="region of interest" description="Disordered" evidence="1">
    <location>
        <begin position="45"/>
        <end position="70"/>
    </location>
</feature>
<feature type="transmembrane region" description="Helical" evidence="2">
    <location>
        <begin position="367"/>
        <end position="386"/>
    </location>
</feature>
<feature type="transmembrane region" description="Helical" evidence="2">
    <location>
        <begin position="413"/>
        <end position="432"/>
    </location>
</feature>
<dbReference type="PANTHER" id="PTHR38434">
    <property type="entry name" value="BLL2549 PROTEIN"/>
    <property type="match status" value="1"/>
</dbReference>
<dbReference type="Proteomes" id="UP000466554">
    <property type="component" value="Chromosome"/>
</dbReference>
<feature type="transmembrane region" description="Helical" evidence="2">
    <location>
        <begin position="566"/>
        <end position="587"/>
    </location>
</feature>
<dbReference type="PANTHER" id="PTHR38434:SF1">
    <property type="entry name" value="BLL2549 PROTEIN"/>
    <property type="match status" value="1"/>
</dbReference>
<evidence type="ECO:0000256" key="2">
    <source>
        <dbReference type="SAM" id="Phobius"/>
    </source>
</evidence>
<feature type="transmembrane region" description="Helical" evidence="2">
    <location>
        <begin position="507"/>
        <end position="529"/>
    </location>
</feature>
<dbReference type="InterPro" id="IPR019286">
    <property type="entry name" value="DUF2339_TM"/>
</dbReference>
<feature type="transmembrane region" description="Helical" evidence="2">
    <location>
        <begin position="392"/>
        <end position="408"/>
    </location>
</feature>
<feature type="transmembrane region" description="Helical" evidence="2">
    <location>
        <begin position="134"/>
        <end position="152"/>
    </location>
</feature>
<feature type="transmembrane region" description="Helical" evidence="2">
    <location>
        <begin position="315"/>
        <end position="334"/>
    </location>
</feature>
<gene>
    <name evidence="3" type="ORF">MPRF_43830</name>
</gene>
<evidence type="ECO:0008006" key="5">
    <source>
        <dbReference type="Google" id="ProtNLM"/>
    </source>
</evidence>
<evidence type="ECO:0000256" key="1">
    <source>
        <dbReference type="SAM" id="MobiDB-lite"/>
    </source>
</evidence>
<feature type="transmembrane region" description="Helical" evidence="2">
    <location>
        <begin position="235"/>
        <end position="253"/>
    </location>
</feature>
<name>A0A7I7U7U8_MYCPF</name>
<feature type="compositionally biased region" description="Pro residues" evidence="1">
    <location>
        <begin position="46"/>
        <end position="70"/>
    </location>
</feature>
<feature type="transmembrane region" description="Helical" evidence="2">
    <location>
        <begin position="213"/>
        <end position="229"/>
    </location>
</feature>
<feature type="transmembrane region" description="Helical" evidence="2">
    <location>
        <begin position="444"/>
        <end position="467"/>
    </location>
</feature>
<dbReference type="Pfam" id="PF10101">
    <property type="entry name" value="DUF2339"/>
    <property type="match status" value="1"/>
</dbReference>
<feature type="transmembrane region" description="Helical" evidence="2">
    <location>
        <begin position="541"/>
        <end position="560"/>
    </location>
</feature>
<dbReference type="AlphaFoldDB" id="A0A7I7U7U8"/>
<accession>A0A7I7U7U8</accession>
<evidence type="ECO:0000313" key="4">
    <source>
        <dbReference type="Proteomes" id="UP000466554"/>
    </source>
</evidence>
<organism evidence="3 4">
    <name type="scientific">Mycolicibacterium parafortuitum</name>
    <name type="common">Mycobacterium parafortuitum</name>
    <dbReference type="NCBI Taxonomy" id="39692"/>
    <lineage>
        <taxon>Bacteria</taxon>
        <taxon>Bacillati</taxon>
        <taxon>Actinomycetota</taxon>
        <taxon>Actinomycetes</taxon>
        <taxon>Mycobacteriales</taxon>
        <taxon>Mycobacteriaceae</taxon>
        <taxon>Mycolicibacterium</taxon>
    </lineage>
</organism>
<feature type="transmembrane region" description="Helical" evidence="2">
    <location>
        <begin position="98"/>
        <end position="122"/>
    </location>
</feature>
<feature type="transmembrane region" description="Helical" evidence="2">
    <location>
        <begin position="287"/>
        <end position="308"/>
    </location>
</feature>
<keyword evidence="2" id="KW-0812">Transmembrane</keyword>
<feature type="transmembrane region" description="Helical" evidence="2">
    <location>
        <begin position="159"/>
        <end position="179"/>
    </location>
</feature>
<feature type="transmembrane region" description="Helical" evidence="2">
    <location>
        <begin position="265"/>
        <end position="281"/>
    </location>
</feature>
<feature type="transmembrane region" description="Helical" evidence="2">
    <location>
        <begin position="185"/>
        <end position="206"/>
    </location>
</feature>
<dbReference type="EMBL" id="AP022598">
    <property type="protein sequence ID" value="BBY77484.1"/>
    <property type="molecule type" value="Genomic_DNA"/>
</dbReference>
<reference evidence="3 4" key="1">
    <citation type="journal article" date="2019" name="Emerg. Microbes Infect.">
        <title>Comprehensive subspecies identification of 175 nontuberculous mycobacteria species based on 7547 genomic profiles.</title>
        <authorList>
            <person name="Matsumoto Y."/>
            <person name="Kinjo T."/>
            <person name="Motooka D."/>
            <person name="Nabeya D."/>
            <person name="Jung N."/>
            <person name="Uechi K."/>
            <person name="Horii T."/>
            <person name="Iida T."/>
            <person name="Fujita J."/>
            <person name="Nakamura S."/>
        </authorList>
    </citation>
    <scope>NUCLEOTIDE SEQUENCE [LARGE SCALE GENOMIC DNA]</scope>
    <source>
        <strain evidence="3 4">JCM 6367</strain>
    </source>
</reference>
<feature type="transmembrane region" description="Helical" evidence="2">
    <location>
        <begin position="476"/>
        <end position="501"/>
    </location>
</feature>
<sequence length="606" mass="61930">MADMTEPHSAVISRLSADFAAISHQLTRVSGDLAELDRILTERPGVPGPVAMPVPPASPTQPVPQPYWPQYPPPRPSPVWQPPAPVPPKPRTERSEGWIGKLLAVAGVAVTLIGVVLLLVLAAQAGILRPEFRVAAGAVLAAALVAVGWWLNSRPGGRVGAIAAVATGIATAYMDVIAVTTIYEWVAPPVGLVVAAAIGGAGLTMARRWDSEHLGLLVLVPLIGLAPVVTDGISLLLIGFMLALAAVSLPVQLGRDWIWLHAARIAAAVLPLLVALLARFVDGRDDLLLAAACGIAAVIAVVAGLILLPRTTNRVAMALLTAAGVLPALCVGLAVDRVVAALMAAAVAATLLAVVLLADSWPGVAGVVRHVLAATAAVAVLIAVTAGFDGRLAGPVLLAIAVVLAIAARKDTVARWASAGFAVFGTLAHLAYAPPDALFDPIPVSAATGVSTLVSSVLLAVAAVALVRAWDPTESALWVGAAAVVVYAVTTCTVTAGMLVAGGQGGFYAGHMAATILWIVMAAALFGYAARIPREDRSVPIGGGLGLVAAAMAKLFLFDLGTLDGIFRVVVFIVAGLILLGMGAGYARLLERQDRQVVVKSTENMG</sequence>
<keyword evidence="2" id="KW-1133">Transmembrane helix</keyword>
<feature type="transmembrane region" description="Helical" evidence="2">
    <location>
        <begin position="340"/>
        <end position="358"/>
    </location>
</feature>